<evidence type="ECO:0000313" key="1">
    <source>
        <dbReference type="EMBL" id="SVD96155.1"/>
    </source>
</evidence>
<accession>A0A382ZM50</accession>
<gene>
    <name evidence="1" type="ORF">METZ01_LOCUS449009</name>
</gene>
<dbReference type="AlphaFoldDB" id="A0A382ZM50"/>
<name>A0A382ZM50_9ZZZZ</name>
<protein>
    <submittedName>
        <fullName evidence="1">Uncharacterized protein</fullName>
    </submittedName>
</protein>
<organism evidence="1">
    <name type="scientific">marine metagenome</name>
    <dbReference type="NCBI Taxonomy" id="408172"/>
    <lineage>
        <taxon>unclassified sequences</taxon>
        <taxon>metagenomes</taxon>
        <taxon>ecological metagenomes</taxon>
    </lineage>
</organism>
<reference evidence="1" key="1">
    <citation type="submission" date="2018-05" db="EMBL/GenBank/DDBJ databases">
        <authorList>
            <person name="Lanie J.A."/>
            <person name="Ng W.-L."/>
            <person name="Kazmierczak K.M."/>
            <person name="Andrzejewski T.M."/>
            <person name="Davidsen T.M."/>
            <person name="Wayne K.J."/>
            <person name="Tettelin H."/>
            <person name="Glass J.I."/>
            <person name="Rusch D."/>
            <person name="Podicherti R."/>
            <person name="Tsui H.-C.T."/>
            <person name="Winkler M.E."/>
        </authorList>
    </citation>
    <scope>NUCLEOTIDE SEQUENCE</scope>
</reference>
<sequence length="23" mass="2783">KQFQSENYGGDRQWLRCIAQKIN</sequence>
<feature type="non-terminal residue" evidence="1">
    <location>
        <position position="1"/>
    </location>
</feature>
<proteinExistence type="predicted"/>
<dbReference type="EMBL" id="UINC01184782">
    <property type="protein sequence ID" value="SVD96155.1"/>
    <property type="molecule type" value="Genomic_DNA"/>
</dbReference>